<evidence type="ECO:0000313" key="3">
    <source>
        <dbReference type="Proteomes" id="UP000286576"/>
    </source>
</evidence>
<dbReference type="RefSeq" id="WP_119586559.1">
    <property type="nucleotide sequence ID" value="NZ_CAWODQ010000022.1"/>
</dbReference>
<dbReference type="InterPro" id="IPR000305">
    <property type="entry name" value="GIY-YIG_endonuc"/>
</dbReference>
<gene>
    <name evidence="2" type="ORF">D2V07_08605</name>
</gene>
<comment type="caution">
    <text evidence="2">The sequence shown here is derived from an EMBL/GenBank/DDBJ whole genome shotgun (WGS) entry which is preliminary data.</text>
</comment>
<evidence type="ECO:0000313" key="2">
    <source>
        <dbReference type="EMBL" id="RIV86742.1"/>
    </source>
</evidence>
<accession>A0A418NTB5</accession>
<dbReference type="Proteomes" id="UP000286576">
    <property type="component" value="Unassembled WGS sequence"/>
</dbReference>
<dbReference type="EMBL" id="QXFL01000003">
    <property type="protein sequence ID" value="RIV86742.1"/>
    <property type="molecule type" value="Genomic_DNA"/>
</dbReference>
<dbReference type="OrthoDB" id="287318at2"/>
<dbReference type="InterPro" id="IPR035901">
    <property type="entry name" value="GIY-YIG_endonuc_sf"/>
</dbReference>
<evidence type="ECO:0000259" key="1">
    <source>
        <dbReference type="Pfam" id="PF01541"/>
    </source>
</evidence>
<name>A0A418NTB5_9SPHN</name>
<keyword evidence="3" id="KW-1185">Reference proteome</keyword>
<protein>
    <recommendedName>
        <fullName evidence="1">GIY-YIG domain-containing protein</fullName>
    </recommendedName>
</protein>
<dbReference type="AlphaFoldDB" id="A0A418NTB5"/>
<sequence>MDFQAYLLRCNDGSYYAGHTDNLDVRIGQHGSGTFVGLSDVAFTSVLV</sequence>
<feature type="domain" description="GIY-YIG" evidence="1">
    <location>
        <begin position="6"/>
        <end position="33"/>
    </location>
</feature>
<organism evidence="2 3">
    <name type="scientific">Aurantiacibacter zhengii</name>
    <dbReference type="NCBI Taxonomy" id="2307003"/>
    <lineage>
        <taxon>Bacteria</taxon>
        <taxon>Pseudomonadati</taxon>
        <taxon>Pseudomonadota</taxon>
        <taxon>Alphaproteobacteria</taxon>
        <taxon>Sphingomonadales</taxon>
        <taxon>Erythrobacteraceae</taxon>
        <taxon>Aurantiacibacter</taxon>
    </lineage>
</organism>
<dbReference type="Gene3D" id="3.40.1440.10">
    <property type="entry name" value="GIY-YIG endonuclease"/>
    <property type="match status" value="1"/>
</dbReference>
<reference evidence="2 3" key="1">
    <citation type="submission" date="2018-08" db="EMBL/GenBank/DDBJ databases">
        <title>Erythrobacter zhengii sp.nov., a bacterium isolated from deep-sea sediment.</title>
        <authorList>
            <person name="Fang C."/>
            <person name="Wu Y.-H."/>
            <person name="Sun C."/>
            <person name="Wang H."/>
            <person name="Cheng H."/>
            <person name="Meng F.-X."/>
            <person name="Wang C.-S."/>
            <person name="Xu X.-W."/>
        </authorList>
    </citation>
    <scope>NUCLEOTIDE SEQUENCE [LARGE SCALE GENOMIC DNA]</scope>
    <source>
        <strain evidence="2 3">V18</strain>
    </source>
</reference>
<proteinExistence type="predicted"/>
<dbReference type="Pfam" id="PF01541">
    <property type="entry name" value="GIY-YIG"/>
    <property type="match status" value="1"/>
</dbReference>
<dbReference type="SUPFAM" id="SSF82771">
    <property type="entry name" value="GIY-YIG endonuclease"/>
    <property type="match status" value="1"/>
</dbReference>